<feature type="transmembrane region" description="Helical" evidence="1">
    <location>
        <begin position="12"/>
        <end position="36"/>
    </location>
</feature>
<dbReference type="AlphaFoldDB" id="A0A0A8XXI7"/>
<sequence length="37" mass="4395">MKKLENDQKSLKLFSLSLMYKLPDAILITIIIIYFYS</sequence>
<evidence type="ECO:0000256" key="1">
    <source>
        <dbReference type="SAM" id="Phobius"/>
    </source>
</evidence>
<organism evidence="2">
    <name type="scientific">Arundo donax</name>
    <name type="common">Giant reed</name>
    <name type="synonym">Donax arundinaceus</name>
    <dbReference type="NCBI Taxonomy" id="35708"/>
    <lineage>
        <taxon>Eukaryota</taxon>
        <taxon>Viridiplantae</taxon>
        <taxon>Streptophyta</taxon>
        <taxon>Embryophyta</taxon>
        <taxon>Tracheophyta</taxon>
        <taxon>Spermatophyta</taxon>
        <taxon>Magnoliopsida</taxon>
        <taxon>Liliopsida</taxon>
        <taxon>Poales</taxon>
        <taxon>Poaceae</taxon>
        <taxon>PACMAD clade</taxon>
        <taxon>Arundinoideae</taxon>
        <taxon>Arundineae</taxon>
        <taxon>Arundo</taxon>
    </lineage>
</organism>
<dbReference type="EMBL" id="GBRH01280510">
    <property type="protein sequence ID" value="JAD17385.1"/>
    <property type="molecule type" value="Transcribed_RNA"/>
</dbReference>
<reference evidence="2" key="1">
    <citation type="submission" date="2014-09" db="EMBL/GenBank/DDBJ databases">
        <authorList>
            <person name="Magalhaes I.L.F."/>
            <person name="Oliveira U."/>
            <person name="Santos F.R."/>
            <person name="Vidigal T.H.D.A."/>
            <person name="Brescovit A.D."/>
            <person name="Santos A.J."/>
        </authorList>
    </citation>
    <scope>NUCLEOTIDE SEQUENCE</scope>
    <source>
        <tissue evidence="2">Shoot tissue taken approximately 20 cm above the soil surface</tissue>
    </source>
</reference>
<name>A0A0A8XXI7_ARUDO</name>
<accession>A0A0A8XXI7</accession>
<proteinExistence type="predicted"/>
<reference evidence="2" key="2">
    <citation type="journal article" date="2015" name="Data Brief">
        <title>Shoot transcriptome of the giant reed, Arundo donax.</title>
        <authorList>
            <person name="Barrero R.A."/>
            <person name="Guerrero F.D."/>
            <person name="Moolhuijzen P."/>
            <person name="Goolsby J.A."/>
            <person name="Tidwell J."/>
            <person name="Bellgard S.E."/>
            <person name="Bellgard M.I."/>
        </authorList>
    </citation>
    <scope>NUCLEOTIDE SEQUENCE</scope>
    <source>
        <tissue evidence="2">Shoot tissue taken approximately 20 cm above the soil surface</tissue>
    </source>
</reference>
<keyword evidence="1" id="KW-0472">Membrane</keyword>
<keyword evidence="1" id="KW-0812">Transmembrane</keyword>
<protein>
    <submittedName>
        <fullName evidence="2">Uncharacterized protein</fullName>
    </submittedName>
</protein>
<evidence type="ECO:0000313" key="2">
    <source>
        <dbReference type="EMBL" id="JAD17385.1"/>
    </source>
</evidence>
<keyword evidence="1" id="KW-1133">Transmembrane helix</keyword>